<dbReference type="InterPro" id="IPR032675">
    <property type="entry name" value="LRR_dom_sf"/>
</dbReference>
<dbReference type="SUPFAM" id="SSF52047">
    <property type="entry name" value="RNI-like"/>
    <property type="match status" value="1"/>
</dbReference>
<organism evidence="2 3">
    <name type="scientific">Phytophthora lilii</name>
    <dbReference type="NCBI Taxonomy" id="2077276"/>
    <lineage>
        <taxon>Eukaryota</taxon>
        <taxon>Sar</taxon>
        <taxon>Stramenopiles</taxon>
        <taxon>Oomycota</taxon>
        <taxon>Peronosporomycetes</taxon>
        <taxon>Peronosporales</taxon>
        <taxon>Peronosporaceae</taxon>
        <taxon>Phytophthora</taxon>
    </lineage>
</organism>
<proteinExistence type="predicted"/>
<keyword evidence="3" id="KW-1185">Reference proteome</keyword>
<dbReference type="EMBL" id="BSXW01000416">
    <property type="protein sequence ID" value="GMF21715.1"/>
    <property type="molecule type" value="Genomic_DNA"/>
</dbReference>
<reference evidence="2" key="1">
    <citation type="submission" date="2023-04" db="EMBL/GenBank/DDBJ databases">
        <title>Phytophthora lilii NBRC 32176.</title>
        <authorList>
            <person name="Ichikawa N."/>
            <person name="Sato H."/>
            <person name="Tonouchi N."/>
        </authorList>
    </citation>
    <scope>NUCLEOTIDE SEQUENCE</scope>
    <source>
        <strain evidence="2">NBRC 32176</strain>
    </source>
</reference>
<dbReference type="Proteomes" id="UP001165083">
    <property type="component" value="Unassembled WGS sequence"/>
</dbReference>
<name>A0A9W6TXW0_9STRA</name>
<dbReference type="Gene3D" id="3.80.10.10">
    <property type="entry name" value="Ribonuclease Inhibitor"/>
    <property type="match status" value="1"/>
</dbReference>
<feature type="region of interest" description="Disordered" evidence="1">
    <location>
        <begin position="142"/>
        <end position="185"/>
    </location>
</feature>
<comment type="caution">
    <text evidence="2">The sequence shown here is derived from an EMBL/GenBank/DDBJ whole genome shotgun (WGS) entry which is preliminary data.</text>
</comment>
<evidence type="ECO:0000256" key="1">
    <source>
        <dbReference type="SAM" id="MobiDB-lite"/>
    </source>
</evidence>
<evidence type="ECO:0000313" key="3">
    <source>
        <dbReference type="Proteomes" id="UP001165083"/>
    </source>
</evidence>
<accession>A0A9W6TXW0</accession>
<dbReference type="OrthoDB" id="163681at2759"/>
<gene>
    <name evidence="2" type="ORF">Plil01_000859000</name>
</gene>
<evidence type="ECO:0000313" key="2">
    <source>
        <dbReference type="EMBL" id="GMF21715.1"/>
    </source>
</evidence>
<sequence>MENRKMVKGSRLDGWFMKMDGLDRDDVGLLDKRVTSCFDDFRRRNSAFYGRLEVTGEDPHEQMLVLGGPGAGAPLLSKMTRTCFGPGNCSCEEDATPWEDFYLKPSDLKAHSSTEVVSDAGATQVDDVGIIDIKRQMGFQELSREEENEDAAALARDAAELARRRKPRGGNSAVPGGENGSKPTPQINAVMVVRNGSHLINLSGVGFHSANDLQDVVDVFTSPGLPPVKELDVSNGFFNTASFQVLCRLLQIPHIRQSLETLILRGIAVPQSTDFAALMRVLTGNSGCEMSCLKTLDLSFNTLGYEGALQLKPLLGSLQRLDNLSLKSCFSASASPTVSHSSVIDQKNYMNSVRTAFVEISNRLESINFGSNFVPTESCWLDALLTQGNTLQEVSLCDMNSFSFSIADNAESMEVDWQVGETWDLQQVEIFKWSSRSIALSDKLLDALSVDLQSGFSQLKCLDMEIFISATDEEEGNATKKFADTINRIADYAVLRSCRVCCYSSGTISPGLRSCLGRLLEDGLHECEVLSLRMPQLFLSPSAISDLMSGAAVSKTKKMTLAVGITSGDQFAEKAGSYFLQMQSMRELTLELHVTGEAQDNACAATAVALARQLEASWLASNSCSLAHDDKRLHGDKNGKATRSFVLSEQQKANKKIYRCRFLTTPKA</sequence>
<dbReference type="AlphaFoldDB" id="A0A9W6TXW0"/>
<protein>
    <submittedName>
        <fullName evidence="2">Unnamed protein product</fullName>
    </submittedName>
</protein>